<accession>K0ERT8</accession>
<evidence type="ECO:0000313" key="2">
    <source>
        <dbReference type="Proteomes" id="UP000006304"/>
    </source>
</evidence>
<dbReference type="Pfam" id="PF02566">
    <property type="entry name" value="OsmC"/>
    <property type="match status" value="1"/>
</dbReference>
<dbReference type="KEGG" id="nbr:O3I_008880"/>
<dbReference type="InterPro" id="IPR052924">
    <property type="entry name" value="OsmC/Ohr_hydroprdx_reductase"/>
</dbReference>
<dbReference type="HOGENOM" id="CLU_100275_2_0_11"/>
<evidence type="ECO:0000313" key="1">
    <source>
        <dbReference type="EMBL" id="AFT99738.1"/>
    </source>
</evidence>
<dbReference type="PANTHER" id="PTHR35368:SF1">
    <property type="entry name" value="HYDROPEROXIDE REDUCTASE"/>
    <property type="match status" value="1"/>
</dbReference>
<sequence length="180" mass="19108">MPGFLPFTAVTTHLSTPLNDIGDATAQAVATDPANALVVFRAAGTPDGPVGSTITARRHVVRVDEPPTLGGDDTAANPVEVYLAALISCQVVTYRFWAQRLGIAVDELEVQAEGDLDVRGFFGLDDSVRAGFQAVRVTVRISGPETPQRYAQLQRSVDAHCPVLDLSTGVTPVETTLITH</sequence>
<dbReference type="Proteomes" id="UP000006304">
    <property type="component" value="Chromosome"/>
</dbReference>
<organism evidence="1 2">
    <name type="scientific">Nocardia brasiliensis (strain ATCC 700358 / HUJEG-1)</name>
    <dbReference type="NCBI Taxonomy" id="1133849"/>
    <lineage>
        <taxon>Bacteria</taxon>
        <taxon>Bacillati</taxon>
        <taxon>Actinomycetota</taxon>
        <taxon>Actinomycetes</taxon>
        <taxon>Mycobacteriales</taxon>
        <taxon>Nocardiaceae</taxon>
        <taxon>Nocardia</taxon>
    </lineage>
</organism>
<evidence type="ECO:0008006" key="3">
    <source>
        <dbReference type="Google" id="ProtNLM"/>
    </source>
</evidence>
<reference evidence="1 2" key="1">
    <citation type="journal article" date="2012" name="J. Bacteriol.">
        <title>Complete genome sequence of Nocardia brasiliensis HUJEG-1.</title>
        <authorList>
            <person name="Vera-Cabrera L."/>
            <person name="Ortiz-Lopez R."/>
            <person name="Elizondo-Gonzalez R."/>
            <person name="Perez-Maya A.A."/>
            <person name="Ocampo-Candiani J."/>
        </authorList>
    </citation>
    <scope>NUCLEOTIDE SEQUENCE [LARGE SCALE GENOMIC DNA]</scope>
    <source>
        <strain evidence="2">ATCC 700358</strain>
    </source>
</reference>
<dbReference type="AlphaFoldDB" id="K0ERT8"/>
<keyword evidence="2" id="KW-1185">Reference proteome</keyword>
<dbReference type="SUPFAM" id="SSF82784">
    <property type="entry name" value="OsmC-like"/>
    <property type="match status" value="1"/>
</dbReference>
<dbReference type="Gene3D" id="3.30.300.20">
    <property type="match status" value="1"/>
</dbReference>
<dbReference type="PANTHER" id="PTHR35368">
    <property type="entry name" value="HYDROPEROXIDE REDUCTASE"/>
    <property type="match status" value="1"/>
</dbReference>
<name>K0ERT8_NOCB7</name>
<proteinExistence type="predicted"/>
<dbReference type="InterPro" id="IPR015946">
    <property type="entry name" value="KH_dom-like_a/b"/>
</dbReference>
<dbReference type="EMBL" id="CP003876">
    <property type="protein sequence ID" value="AFT99738.1"/>
    <property type="molecule type" value="Genomic_DNA"/>
</dbReference>
<dbReference type="eggNOG" id="COG1765">
    <property type="taxonomic scope" value="Bacteria"/>
</dbReference>
<dbReference type="STRING" id="1133849.O3I_008880"/>
<dbReference type="InterPro" id="IPR036102">
    <property type="entry name" value="OsmC/Ohrsf"/>
</dbReference>
<dbReference type="InterPro" id="IPR003718">
    <property type="entry name" value="OsmC/Ohr_fam"/>
</dbReference>
<protein>
    <recommendedName>
        <fullName evidence="3">OsmC family protein</fullName>
    </recommendedName>
</protein>
<gene>
    <name evidence="1" type="ORF">O3I_008880</name>
</gene>